<keyword evidence="3" id="KW-0949">S-adenosyl-L-methionine</keyword>
<dbReference type="InterPro" id="IPR058240">
    <property type="entry name" value="rSAM_sf"/>
</dbReference>
<proteinExistence type="predicted"/>
<evidence type="ECO:0000313" key="9">
    <source>
        <dbReference type="Proteomes" id="UP000192569"/>
    </source>
</evidence>
<keyword evidence="5" id="KW-0408">Iron</keyword>
<feature type="domain" description="Radical SAM core" evidence="7">
    <location>
        <begin position="30"/>
        <end position="249"/>
    </location>
</feature>
<evidence type="ECO:0000256" key="5">
    <source>
        <dbReference type="ARBA" id="ARBA00023004"/>
    </source>
</evidence>
<keyword evidence="2" id="KW-0004">4Fe-4S</keyword>
<dbReference type="Proteomes" id="UP000192569">
    <property type="component" value="Chromosome I"/>
</dbReference>
<dbReference type="Pfam" id="PF04055">
    <property type="entry name" value="Radical_SAM"/>
    <property type="match status" value="1"/>
</dbReference>
<evidence type="ECO:0000256" key="1">
    <source>
        <dbReference type="ARBA" id="ARBA00001966"/>
    </source>
</evidence>
<dbReference type="EMBL" id="LT838272">
    <property type="protein sequence ID" value="SMB91244.1"/>
    <property type="molecule type" value="Genomic_DNA"/>
</dbReference>
<keyword evidence="8" id="KW-0670">Pyruvate</keyword>
<evidence type="ECO:0000256" key="6">
    <source>
        <dbReference type="ARBA" id="ARBA00023014"/>
    </source>
</evidence>
<protein>
    <submittedName>
        <fullName evidence="8">Pyruvate formate lyase activating enzyme</fullName>
    </submittedName>
</protein>
<dbReference type="CDD" id="cd01335">
    <property type="entry name" value="Radical_SAM"/>
    <property type="match status" value="1"/>
</dbReference>
<dbReference type="AlphaFoldDB" id="A0A1W1VE76"/>
<keyword evidence="8" id="KW-0456">Lyase</keyword>
<evidence type="ECO:0000313" key="8">
    <source>
        <dbReference type="EMBL" id="SMB91244.1"/>
    </source>
</evidence>
<dbReference type="GO" id="GO:0016829">
    <property type="term" value="F:lyase activity"/>
    <property type="evidence" value="ECO:0007669"/>
    <property type="project" value="UniProtKB-KW"/>
</dbReference>
<dbReference type="InterPro" id="IPR012840">
    <property type="entry name" value="NrdG2"/>
</dbReference>
<dbReference type="RefSeq" id="WP_231967876.1">
    <property type="nucleotide sequence ID" value="NZ_LT838272.1"/>
</dbReference>
<dbReference type="NCBIfam" id="TIGR02495">
    <property type="entry name" value="NrdG2"/>
    <property type="match status" value="1"/>
</dbReference>
<dbReference type="SFLD" id="SFLDS00029">
    <property type="entry name" value="Radical_SAM"/>
    <property type="match status" value="1"/>
</dbReference>
<dbReference type="InterPro" id="IPR034457">
    <property type="entry name" value="Organic_radical-activating"/>
</dbReference>
<evidence type="ECO:0000256" key="2">
    <source>
        <dbReference type="ARBA" id="ARBA00022485"/>
    </source>
</evidence>
<gene>
    <name evidence="8" type="ORF">SAMN00808754_0411</name>
</gene>
<organism evidence="8 9">
    <name type="scientific">Thermanaeromonas toyohensis ToBE</name>
    <dbReference type="NCBI Taxonomy" id="698762"/>
    <lineage>
        <taxon>Bacteria</taxon>
        <taxon>Bacillati</taxon>
        <taxon>Bacillota</taxon>
        <taxon>Clostridia</taxon>
        <taxon>Neomoorellales</taxon>
        <taxon>Neomoorellaceae</taxon>
        <taxon>Thermanaeromonas</taxon>
    </lineage>
</organism>
<dbReference type="InterPro" id="IPR007197">
    <property type="entry name" value="rSAM"/>
</dbReference>
<keyword evidence="9" id="KW-1185">Reference proteome</keyword>
<keyword evidence="4" id="KW-0479">Metal-binding</keyword>
<dbReference type="InterPro" id="IPR013785">
    <property type="entry name" value="Aldolase_TIM"/>
</dbReference>
<evidence type="ECO:0000256" key="3">
    <source>
        <dbReference type="ARBA" id="ARBA00022691"/>
    </source>
</evidence>
<keyword evidence="6" id="KW-0411">Iron-sulfur</keyword>
<sequence>MKGKNIKMNDSLSPTYEELYFRGVHKTSLVDFPGEVCTTLFCGGCNFRCPWCHNADLVLRPQVLPIFPAKEVIKLLERRRHLVEAVCVTGGEPTLSKGLEDFLVQLKNKGFKVKLDTNGTQPGVLARLLEKNLLDYVAMDIKAPPEKYDLLAGTKVEMTALLESIKILKNSPIAYEFRTTVVPTLITLEDLKAIGKWLLGARCFVLQPFKASSSLIDMTLAQLPPCPEELLTKAASYLRYYFMKVEVRN</sequence>
<dbReference type="SFLD" id="SFLDG01067">
    <property type="entry name" value="SPASM/twitch_domain_containing"/>
    <property type="match status" value="1"/>
</dbReference>
<dbReference type="PANTHER" id="PTHR30352:SF13">
    <property type="entry name" value="GLYCYL-RADICAL ENZYME ACTIVATING ENZYME YJJW-RELATED"/>
    <property type="match status" value="1"/>
</dbReference>
<dbReference type="PANTHER" id="PTHR30352">
    <property type="entry name" value="PYRUVATE FORMATE-LYASE-ACTIVATING ENZYME"/>
    <property type="match status" value="1"/>
</dbReference>
<evidence type="ECO:0000259" key="7">
    <source>
        <dbReference type="PROSITE" id="PS51918"/>
    </source>
</evidence>
<accession>A0A1W1VE76</accession>
<dbReference type="STRING" id="698762.SAMN00808754_0411"/>
<dbReference type="SFLD" id="SFLDG01094">
    <property type="entry name" value="Uncharacterised_Radical_SAM_Su"/>
    <property type="match status" value="1"/>
</dbReference>
<dbReference type="SUPFAM" id="SSF102114">
    <property type="entry name" value="Radical SAM enzymes"/>
    <property type="match status" value="1"/>
</dbReference>
<dbReference type="GO" id="GO:0046872">
    <property type="term" value="F:metal ion binding"/>
    <property type="evidence" value="ECO:0007669"/>
    <property type="project" value="UniProtKB-KW"/>
</dbReference>
<reference evidence="8 9" key="1">
    <citation type="submission" date="2017-04" db="EMBL/GenBank/DDBJ databases">
        <authorList>
            <person name="Afonso C.L."/>
            <person name="Miller P.J."/>
            <person name="Scott M.A."/>
            <person name="Spackman E."/>
            <person name="Goraichik I."/>
            <person name="Dimitrov K.M."/>
            <person name="Suarez D.L."/>
            <person name="Swayne D.E."/>
        </authorList>
    </citation>
    <scope>NUCLEOTIDE SEQUENCE [LARGE SCALE GENOMIC DNA]</scope>
    <source>
        <strain evidence="8 9">ToBE</strain>
    </source>
</reference>
<comment type="cofactor">
    <cofactor evidence="1">
        <name>[4Fe-4S] cluster</name>
        <dbReference type="ChEBI" id="CHEBI:49883"/>
    </cofactor>
</comment>
<dbReference type="GO" id="GO:0051539">
    <property type="term" value="F:4 iron, 4 sulfur cluster binding"/>
    <property type="evidence" value="ECO:0007669"/>
    <property type="project" value="UniProtKB-KW"/>
</dbReference>
<dbReference type="PROSITE" id="PS51918">
    <property type="entry name" value="RADICAL_SAM"/>
    <property type="match status" value="1"/>
</dbReference>
<name>A0A1W1VE76_9FIRM</name>
<evidence type="ECO:0000256" key="4">
    <source>
        <dbReference type="ARBA" id="ARBA00022723"/>
    </source>
</evidence>
<dbReference type="Gene3D" id="3.20.20.70">
    <property type="entry name" value="Aldolase class I"/>
    <property type="match status" value="1"/>
</dbReference>